<evidence type="ECO:0000256" key="11">
    <source>
        <dbReference type="ARBA" id="ARBA00023002"/>
    </source>
</evidence>
<evidence type="ECO:0000256" key="10">
    <source>
        <dbReference type="ARBA" id="ARBA00022962"/>
    </source>
</evidence>
<evidence type="ECO:0000259" key="18">
    <source>
        <dbReference type="PROSITE" id="PS51278"/>
    </source>
</evidence>
<dbReference type="CDD" id="cd00982">
    <property type="entry name" value="gltB_C"/>
    <property type="match status" value="1"/>
</dbReference>
<dbReference type="InterPro" id="IPR050711">
    <property type="entry name" value="ET-N_metabolism_enzyme"/>
</dbReference>
<dbReference type="Gene3D" id="2.160.20.60">
    <property type="entry name" value="Glutamate synthase, alpha subunit, C-terminal domain"/>
    <property type="match status" value="1"/>
</dbReference>
<keyword evidence="10" id="KW-0315">Glutamine amidotransferase</keyword>
<dbReference type="GO" id="GO:0006537">
    <property type="term" value="P:glutamate biosynthetic process"/>
    <property type="evidence" value="ECO:0007669"/>
    <property type="project" value="UniProtKB-KW"/>
</dbReference>
<evidence type="ECO:0000256" key="13">
    <source>
        <dbReference type="ARBA" id="ARBA00023014"/>
    </source>
</evidence>
<evidence type="ECO:0000256" key="7">
    <source>
        <dbReference type="ARBA" id="ARBA00022630"/>
    </source>
</evidence>
<evidence type="ECO:0000256" key="5">
    <source>
        <dbReference type="ARBA" id="ARBA00009716"/>
    </source>
</evidence>
<protein>
    <recommendedName>
        <fullName evidence="17">glutamate synthase (ferredoxin)</fullName>
        <ecNumber evidence="17">1.4.7.1</ecNumber>
    </recommendedName>
</protein>
<evidence type="ECO:0000256" key="15">
    <source>
        <dbReference type="ARBA" id="ARBA00023291"/>
    </source>
</evidence>
<dbReference type="CDD" id="cd02808">
    <property type="entry name" value="GltS_FMN"/>
    <property type="match status" value="1"/>
</dbReference>
<dbReference type="GO" id="GO:0046872">
    <property type="term" value="F:metal ion binding"/>
    <property type="evidence" value="ECO:0007669"/>
    <property type="project" value="UniProtKB-KW"/>
</dbReference>
<sequence>MRPHKSALSAVVAAAAAASAFRPGTTQRSAIPRPVDRRATALDAFRLKEGEAHNMFDGPRPLVLERDACGVGFIANTSGDEEFGTHKVLMQGLRALDCMEHRGACGGDGISGDGAGVMTQVPWKLFSEYRDEGCPRPGVGMVFLPREEARRGAAMDVIRRVCEANDLIFLGWREVPVDYDVLGPQAGGSAPSIWQLFVRAPSRLDDTEDARDGFERTLYLVRRRIAVELKAADLLLKEDGSEEVYFASFSSQTIVYKGMVQGCVLPRFYKDLRDEDYTTKFVIYHRRFSTNTNPRWPLAQPMRVVGHNGEINTLIGNVNWVKAREKSKAMPDDKLNDLFSAENTANILELCNTQDVPNVLEPLVDLDRSDSANLDAVFELMTRSRHTAPCAIMALVPTAYENEPSLANNPEIVDFYKFHGGLLEAWDGPALLVYSDGKSIGASLDRNGLRPARYSITKDGTVYMMSETGVVDLNEADIVSKGRLGPGTMINVNLKTGEFKDNIAIKSEIARRRPYGEWNAKGRKDVAKMEFDDGRLYDDATATFAQGTFGWGLEDIGMQIQDMAGSGKETTYSMGDDAPLAVLSERPHTPYNYFKQRFAQVTNPPIDPLREGVVMSFAMTLGKKESIYKVSEKGARLIHLESPILNSNEMKRIASFAKEENGGFKQATISTRYALSDGPEGIRQAIDAICNKAVEDVRSGIEVIILSDFAADQSVLDDTTYIPPVVAVGAVHHRLIAEGLRMDAGIVIETGSAWSTHHFAMLVGYGANAVHPYLALETVKQWHGLDRTQSMMKAGKLSSTTLDKAQQNYRHAVENGLLKILSKMGISLLSSYQGAQIFEAIGLGEEVIDVSFKGTTSRIGGVSLADIASETVMMRPETASEKAKLTNYGYYKPLPSKGEYHANSSDLAKLLHDAIGLDKSVSAATNRDNLENDGVKPKSVANYEIFKKSLEGAPLANIRDLLDFESDRESISIDEVEPAAEIMKRFCTGAMSLGALSREAHETLAIAVNRIGGKSNSGEGGEDVIRGKDITDVDDNGRSSTFPHLAGLKNGDSANSFVHQVASGRFGVTPEFLVTAKQLEIKMAQGAKPGEGGQLPGPKVSDYIATLRSSKPGDLAQLIHDLHAVNEKAGVSVKLVSSIGIGTVACGVAKAQADVIQISGGDGGTGASPLSSIKHAGMPWELGLSEAHSALLSNGLRDRVTLRADGGMRTGRDIVIAAMMGAEEFGFGTIAMIAEGCVMARVCHLNTCPVGVTSQKEELRKKFPGTPEHVVNFFMFVADEIRELMAHLGYSKFEDMIGRSDLLKEDDAQISRIAKTKGITLSGFFSSIPDSKDDRAFLRATPAEGGGLKNDVVHINGFSSDLDREMCNHPDVKAAIETNAGDYALSFNIKNTDRSTCAMLAGDIARKYGNKGLNGNLNINMYGSAGQSFGAFMLPGMKVRLTGEANDYVGKGIHGGEIVVLPEADAGFVAADSSIVGNACLYGATGGDFHANGRAGERFCVRNSGAYAVCEGTGDHCCEYMTGGVVVVLGTVGRNVGAGMTGGIGYFYDEDGRFEERVNLEIVKYQRVITPAGEAQLKSIVERHFEKTGSEKAEAILDHWDEEVGKFWQLFPPSESSSAVVAATILGEVVKVSAIAPSEELCYLPVGAGLNPDQTTRCAD</sequence>
<comment type="similarity">
    <text evidence="5">Belongs to the glutamate synthase family.</text>
</comment>
<dbReference type="PANTHER" id="PTHR11938">
    <property type="entry name" value="FAD NADPH DEHYDROGENASE/OXIDOREDUCTASE"/>
    <property type="match status" value="1"/>
</dbReference>
<evidence type="ECO:0000256" key="6">
    <source>
        <dbReference type="ARBA" id="ARBA00022605"/>
    </source>
</evidence>
<keyword evidence="7" id="KW-0285">Flavoprotein</keyword>
<dbReference type="PROSITE" id="PS51278">
    <property type="entry name" value="GATASE_TYPE_2"/>
    <property type="match status" value="1"/>
</dbReference>
<dbReference type="Gene3D" id="3.60.20.10">
    <property type="entry name" value="Glutamine Phosphoribosylpyrophosphate, subunit 1, domain 1"/>
    <property type="match status" value="1"/>
</dbReference>
<name>A0ABD3REA0_9STRA</name>
<dbReference type="GO" id="GO:0016041">
    <property type="term" value="F:glutamate synthase (ferredoxin) activity"/>
    <property type="evidence" value="ECO:0007669"/>
    <property type="project" value="UniProtKB-EC"/>
</dbReference>
<comment type="pathway">
    <text evidence="4">Nitrogen metabolism.</text>
</comment>
<keyword evidence="13" id="KW-0411">Iron-sulfur</keyword>
<organism evidence="19 20">
    <name type="scientific">Cyclostephanos tholiformis</name>
    <dbReference type="NCBI Taxonomy" id="382380"/>
    <lineage>
        <taxon>Eukaryota</taxon>
        <taxon>Sar</taxon>
        <taxon>Stramenopiles</taxon>
        <taxon>Ochrophyta</taxon>
        <taxon>Bacillariophyta</taxon>
        <taxon>Coscinodiscophyceae</taxon>
        <taxon>Thalassiosirophycidae</taxon>
        <taxon>Stephanodiscales</taxon>
        <taxon>Stephanodiscaceae</taxon>
        <taxon>Cyclostephanos</taxon>
    </lineage>
</organism>
<proteinExistence type="inferred from homology"/>
<dbReference type="EC" id="1.4.7.1" evidence="17"/>
<evidence type="ECO:0000256" key="17">
    <source>
        <dbReference type="ARBA" id="ARBA00039085"/>
    </source>
</evidence>
<dbReference type="Pfam" id="PF04898">
    <property type="entry name" value="Glu_syn_central"/>
    <property type="match status" value="1"/>
</dbReference>
<dbReference type="SUPFAM" id="SSF56235">
    <property type="entry name" value="N-terminal nucleophile aminohydrolases (Ntn hydrolases)"/>
    <property type="match status" value="1"/>
</dbReference>
<dbReference type="Gene3D" id="3.20.20.70">
    <property type="entry name" value="Aldolase class I"/>
    <property type="match status" value="2"/>
</dbReference>
<keyword evidence="9" id="KW-0479">Metal-binding</keyword>
<dbReference type="Pfam" id="PF01493">
    <property type="entry name" value="GXGXG"/>
    <property type="match status" value="1"/>
</dbReference>
<accession>A0ABD3REA0</accession>
<dbReference type="EMBL" id="JALLPB020000267">
    <property type="protein sequence ID" value="KAL3811340.1"/>
    <property type="molecule type" value="Genomic_DNA"/>
</dbReference>
<keyword evidence="6" id="KW-0028">Amino-acid biosynthesis</keyword>
<dbReference type="NCBIfam" id="NF008730">
    <property type="entry name" value="PRK11750.1"/>
    <property type="match status" value="1"/>
</dbReference>
<dbReference type="GO" id="GO:0051538">
    <property type="term" value="F:3 iron, 4 sulfur cluster binding"/>
    <property type="evidence" value="ECO:0007669"/>
    <property type="project" value="UniProtKB-KW"/>
</dbReference>
<dbReference type="Pfam" id="PF01645">
    <property type="entry name" value="Glu_synthase"/>
    <property type="match status" value="1"/>
</dbReference>
<dbReference type="Pfam" id="PF00310">
    <property type="entry name" value="GATase_2"/>
    <property type="match status" value="1"/>
</dbReference>
<evidence type="ECO:0000256" key="1">
    <source>
        <dbReference type="ARBA" id="ARBA00001917"/>
    </source>
</evidence>
<keyword evidence="12" id="KW-0408">Iron</keyword>
<evidence type="ECO:0000256" key="14">
    <source>
        <dbReference type="ARBA" id="ARBA00023164"/>
    </source>
</evidence>
<evidence type="ECO:0000313" key="20">
    <source>
        <dbReference type="Proteomes" id="UP001530377"/>
    </source>
</evidence>
<feature type="domain" description="Glutamine amidotransferase type-2" evidence="18">
    <location>
        <begin position="69"/>
        <end position="495"/>
    </location>
</feature>
<dbReference type="Proteomes" id="UP001530377">
    <property type="component" value="Unassembled WGS sequence"/>
</dbReference>
<dbReference type="InterPro" id="IPR029055">
    <property type="entry name" value="Ntn_hydrolases_N"/>
</dbReference>
<evidence type="ECO:0000313" key="19">
    <source>
        <dbReference type="EMBL" id="KAL3811340.1"/>
    </source>
</evidence>
<comment type="caution">
    <text evidence="19">The sequence shown here is derived from an EMBL/GenBank/DDBJ whole genome shotgun (WGS) entry which is preliminary data.</text>
</comment>
<keyword evidence="11" id="KW-0560">Oxidoreductase</keyword>
<keyword evidence="20" id="KW-1185">Reference proteome</keyword>
<comment type="cofactor">
    <cofactor evidence="2">
        <name>[3Fe-4S] cluster</name>
        <dbReference type="ChEBI" id="CHEBI:21137"/>
    </cofactor>
</comment>
<evidence type="ECO:0000256" key="16">
    <source>
        <dbReference type="ARBA" id="ARBA00037928"/>
    </source>
</evidence>
<dbReference type="InterPro" id="IPR013785">
    <property type="entry name" value="Aldolase_TIM"/>
</dbReference>
<comment type="pathway">
    <text evidence="3">Energy metabolism; nitrogen metabolism.</text>
</comment>
<dbReference type="InterPro" id="IPR006982">
    <property type="entry name" value="Glu_synth_centr_N"/>
</dbReference>
<keyword evidence="15" id="KW-0003">3Fe-4S</keyword>
<evidence type="ECO:0000256" key="2">
    <source>
        <dbReference type="ARBA" id="ARBA00001927"/>
    </source>
</evidence>
<dbReference type="CDD" id="cd00713">
    <property type="entry name" value="GltS"/>
    <property type="match status" value="1"/>
</dbReference>
<keyword evidence="8" id="KW-0288">FMN</keyword>
<evidence type="ECO:0000256" key="8">
    <source>
        <dbReference type="ARBA" id="ARBA00022643"/>
    </source>
</evidence>
<gene>
    <name evidence="19" type="ORF">ACHAXA_007405</name>
</gene>
<dbReference type="SUPFAM" id="SSF69336">
    <property type="entry name" value="Alpha subunit of glutamate synthase, C-terminal domain"/>
    <property type="match status" value="1"/>
</dbReference>
<dbReference type="SUPFAM" id="SSF51395">
    <property type="entry name" value="FMN-linked oxidoreductases"/>
    <property type="match status" value="1"/>
</dbReference>
<evidence type="ECO:0000256" key="12">
    <source>
        <dbReference type="ARBA" id="ARBA00023004"/>
    </source>
</evidence>
<dbReference type="InterPro" id="IPR017932">
    <property type="entry name" value="GATase_2_dom"/>
</dbReference>
<dbReference type="InterPro" id="IPR002932">
    <property type="entry name" value="Glu_synthdom"/>
</dbReference>
<dbReference type="PANTHER" id="PTHR11938:SF133">
    <property type="entry name" value="GLUTAMATE SYNTHASE (NADH)"/>
    <property type="match status" value="1"/>
</dbReference>
<dbReference type="InterPro" id="IPR002489">
    <property type="entry name" value="Glu_synth_asu_C"/>
</dbReference>
<evidence type="ECO:0000256" key="3">
    <source>
        <dbReference type="ARBA" id="ARBA00004802"/>
    </source>
</evidence>
<reference evidence="19 20" key="1">
    <citation type="submission" date="2024-10" db="EMBL/GenBank/DDBJ databases">
        <title>Updated reference genomes for cyclostephanoid diatoms.</title>
        <authorList>
            <person name="Roberts W.R."/>
            <person name="Alverson A.J."/>
        </authorList>
    </citation>
    <scope>NUCLEOTIDE SEQUENCE [LARGE SCALE GENOMIC DNA]</scope>
    <source>
        <strain evidence="19 20">AJA228-03</strain>
    </source>
</reference>
<evidence type="ECO:0000256" key="9">
    <source>
        <dbReference type="ARBA" id="ARBA00022723"/>
    </source>
</evidence>
<evidence type="ECO:0000256" key="4">
    <source>
        <dbReference type="ARBA" id="ARBA00004909"/>
    </source>
</evidence>
<keyword evidence="14" id="KW-0314">Glutamate biosynthesis</keyword>
<comment type="cofactor">
    <cofactor evidence="1">
        <name>FMN</name>
        <dbReference type="ChEBI" id="CHEBI:58210"/>
    </cofactor>
</comment>
<comment type="pathway">
    <text evidence="16">Amino-acid biosynthesis; L-glutamate biosynthesis via GLT pathway; L-glutamate from 2-oxoglutarate and L-glutamine (ferredoxin route): step 1/1.</text>
</comment>
<dbReference type="InterPro" id="IPR036485">
    <property type="entry name" value="Glu_synth_asu_C_sf"/>
</dbReference>